<feature type="compositionally biased region" description="Polar residues" evidence="1">
    <location>
        <begin position="193"/>
        <end position="206"/>
    </location>
</feature>
<proteinExistence type="predicted"/>
<evidence type="ECO:0000256" key="1">
    <source>
        <dbReference type="SAM" id="MobiDB-lite"/>
    </source>
</evidence>
<dbReference type="PANTHER" id="PTHR34659:SF8">
    <property type="entry name" value="(RAPE) HYPOTHETICAL PROTEIN"/>
    <property type="match status" value="1"/>
</dbReference>
<reference evidence="2 3" key="1">
    <citation type="journal article" date="2023" name="Plants (Basel)">
        <title>Bridging the Gap: Combining Genomics and Transcriptomics Approaches to Understand Stylosanthes scabra, an Orphan Legume from the Brazilian Caatinga.</title>
        <authorList>
            <person name="Ferreira-Neto J.R.C."/>
            <person name="da Silva M.D."/>
            <person name="Binneck E."/>
            <person name="de Melo N.F."/>
            <person name="da Silva R.H."/>
            <person name="de Melo A.L.T.M."/>
            <person name="Pandolfi V."/>
            <person name="Bustamante F.O."/>
            <person name="Brasileiro-Vidal A.C."/>
            <person name="Benko-Iseppon A.M."/>
        </authorList>
    </citation>
    <scope>NUCLEOTIDE SEQUENCE [LARGE SCALE GENOMIC DNA]</scope>
    <source>
        <tissue evidence="2">Leaves</tissue>
    </source>
</reference>
<gene>
    <name evidence="2" type="ORF">PIB30_046621</name>
</gene>
<accession>A0ABU6UJS3</accession>
<dbReference type="InterPro" id="IPR053273">
    <property type="entry name" value="CST_Regulator"/>
</dbReference>
<evidence type="ECO:0000313" key="2">
    <source>
        <dbReference type="EMBL" id="MED6159903.1"/>
    </source>
</evidence>
<feature type="region of interest" description="Disordered" evidence="1">
    <location>
        <begin position="322"/>
        <end position="343"/>
    </location>
</feature>
<keyword evidence="3" id="KW-1185">Reference proteome</keyword>
<dbReference type="EMBL" id="JASCZI010121121">
    <property type="protein sequence ID" value="MED6159903.1"/>
    <property type="molecule type" value="Genomic_DNA"/>
</dbReference>
<comment type="caution">
    <text evidence="2">The sequence shown here is derived from an EMBL/GenBank/DDBJ whole genome shotgun (WGS) entry which is preliminary data.</text>
</comment>
<dbReference type="Proteomes" id="UP001341840">
    <property type="component" value="Unassembled WGS sequence"/>
</dbReference>
<feature type="region of interest" description="Disordered" evidence="1">
    <location>
        <begin position="237"/>
        <end position="278"/>
    </location>
</feature>
<name>A0ABU6UJS3_9FABA</name>
<protein>
    <submittedName>
        <fullName evidence="2">Uncharacterized protein</fullName>
    </submittedName>
</protein>
<feature type="region of interest" description="Disordered" evidence="1">
    <location>
        <begin position="193"/>
        <end position="221"/>
    </location>
</feature>
<feature type="compositionally biased region" description="Basic and acidic residues" evidence="1">
    <location>
        <begin position="113"/>
        <end position="123"/>
    </location>
</feature>
<organism evidence="2 3">
    <name type="scientific">Stylosanthes scabra</name>
    <dbReference type="NCBI Taxonomy" id="79078"/>
    <lineage>
        <taxon>Eukaryota</taxon>
        <taxon>Viridiplantae</taxon>
        <taxon>Streptophyta</taxon>
        <taxon>Embryophyta</taxon>
        <taxon>Tracheophyta</taxon>
        <taxon>Spermatophyta</taxon>
        <taxon>Magnoliopsida</taxon>
        <taxon>eudicotyledons</taxon>
        <taxon>Gunneridae</taxon>
        <taxon>Pentapetalae</taxon>
        <taxon>rosids</taxon>
        <taxon>fabids</taxon>
        <taxon>Fabales</taxon>
        <taxon>Fabaceae</taxon>
        <taxon>Papilionoideae</taxon>
        <taxon>50 kb inversion clade</taxon>
        <taxon>dalbergioids sensu lato</taxon>
        <taxon>Dalbergieae</taxon>
        <taxon>Pterocarpus clade</taxon>
        <taxon>Stylosanthes</taxon>
    </lineage>
</organism>
<dbReference type="PANTHER" id="PTHR34659">
    <property type="entry name" value="BNAA05G11610D PROTEIN"/>
    <property type="match status" value="1"/>
</dbReference>
<feature type="region of interest" description="Disordered" evidence="1">
    <location>
        <begin position="113"/>
        <end position="151"/>
    </location>
</feature>
<feature type="compositionally biased region" description="Basic residues" evidence="1">
    <location>
        <begin position="142"/>
        <end position="151"/>
    </location>
</feature>
<sequence length="385" mass="42839">MITMDVKGITWVGNIYQKFENMCLEAEDVICEDAVKYIENQMQTVGANVKKLCADVMRDFIPPSSCDLDENVASGPLDQYIYAGLSERPFQNLKEKLAKEDFKQKKYDLRIHHDNDNDADHAASDGGTSRSDAMFISSSRSSVRRRNSISHRRQYDETMNIKPNIRIDGNQVNKRVVASKKFDKTTLAETNACRTSQSCEISNENKNPAVGDSKPSSPEVTRLSSIADCCGEIENASSEQSLSVPEFAKSGEEKQMNTCSSTDVRHGASDGFSSDKTVQSDDCSSSMVVISHPGHKTMQQDHLKLEETCVMVTGDELKLIPKAGDSSKTNKKSRRQVFSLSKKSARKQEYEELAAWHGKSEKLNGDCVAKLDPLPSISEPEWELL</sequence>
<evidence type="ECO:0000313" key="3">
    <source>
        <dbReference type="Proteomes" id="UP001341840"/>
    </source>
</evidence>